<accession>A0A4R6DPT5</accession>
<gene>
    <name evidence="1" type="ORF">C7389_12320</name>
</gene>
<dbReference type="OrthoDB" id="9181903at2"/>
<evidence type="ECO:0000313" key="2">
    <source>
        <dbReference type="Proteomes" id="UP000295129"/>
    </source>
</evidence>
<organism evidence="1 2">
    <name type="scientific">Azoarcus indigens</name>
    <dbReference type="NCBI Taxonomy" id="29545"/>
    <lineage>
        <taxon>Bacteria</taxon>
        <taxon>Pseudomonadati</taxon>
        <taxon>Pseudomonadota</taxon>
        <taxon>Betaproteobacteria</taxon>
        <taxon>Rhodocyclales</taxon>
        <taxon>Zoogloeaceae</taxon>
        <taxon>Azoarcus</taxon>
    </lineage>
</organism>
<evidence type="ECO:0000313" key="1">
    <source>
        <dbReference type="EMBL" id="TDN46947.1"/>
    </source>
</evidence>
<dbReference type="Proteomes" id="UP000295129">
    <property type="component" value="Unassembled WGS sequence"/>
</dbReference>
<dbReference type="AlphaFoldDB" id="A0A4R6DPT5"/>
<sequence length="81" mass="9036">MGHAELIHKLESLSTAQRAAVLQLVDALAAEHRRRDHSGLEQAIATARGSWPQRMTAAEVDAELARMRGEWEDRDGFGERT</sequence>
<dbReference type="RefSeq" id="WP_133594453.1">
    <property type="nucleotide sequence ID" value="NZ_SNVV01000023.1"/>
</dbReference>
<dbReference type="EMBL" id="SNVV01000023">
    <property type="protein sequence ID" value="TDN46947.1"/>
    <property type="molecule type" value="Genomic_DNA"/>
</dbReference>
<keyword evidence="2" id="KW-1185">Reference proteome</keyword>
<name>A0A4R6DPT5_9RHOO</name>
<comment type="caution">
    <text evidence="1">The sequence shown here is derived from an EMBL/GenBank/DDBJ whole genome shotgun (WGS) entry which is preliminary data.</text>
</comment>
<proteinExistence type="predicted"/>
<reference evidence="1 2" key="1">
    <citation type="submission" date="2019-03" db="EMBL/GenBank/DDBJ databases">
        <title>Genomic Encyclopedia of Type Strains, Phase IV (KMG-IV): sequencing the most valuable type-strain genomes for metagenomic binning, comparative biology and taxonomic classification.</title>
        <authorList>
            <person name="Goeker M."/>
        </authorList>
    </citation>
    <scope>NUCLEOTIDE SEQUENCE [LARGE SCALE GENOMIC DNA]</scope>
    <source>
        <strain evidence="1 2">DSM 12121</strain>
    </source>
</reference>
<protein>
    <submittedName>
        <fullName evidence="1">Uncharacterized protein</fullName>
    </submittedName>
</protein>